<reference evidence="2" key="1">
    <citation type="journal article" date="2021" name="Nat. Commun.">
        <title>Genomic analyses provide insights into spinach domestication and the genetic basis of agronomic traits.</title>
        <authorList>
            <person name="Cai X."/>
            <person name="Sun X."/>
            <person name="Xu C."/>
            <person name="Sun H."/>
            <person name="Wang X."/>
            <person name="Ge C."/>
            <person name="Zhang Z."/>
            <person name="Wang Q."/>
            <person name="Fei Z."/>
            <person name="Jiao C."/>
            <person name="Wang Q."/>
        </authorList>
    </citation>
    <scope>NUCLEOTIDE SEQUENCE [LARGE SCALE GENOMIC DNA]</scope>
    <source>
        <strain evidence="2">cv. Varoflay</strain>
    </source>
</reference>
<evidence type="ECO:0000313" key="2">
    <source>
        <dbReference type="Proteomes" id="UP000813463"/>
    </source>
</evidence>
<feature type="region of interest" description="Disordered" evidence="1">
    <location>
        <begin position="26"/>
        <end position="72"/>
    </location>
</feature>
<dbReference type="Proteomes" id="UP000813463">
    <property type="component" value="Chromosome 1"/>
</dbReference>
<reference evidence="3" key="2">
    <citation type="submission" date="2025-08" db="UniProtKB">
        <authorList>
            <consortium name="RefSeq"/>
        </authorList>
    </citation>
    <scope>IDENTIFICATION</scope>
    <source>
        <tissue evidence="3">Leaf</tissue>
    </source>
</reference>
<gene>
    <name evidence="3" type="primary">LOC110777833</name>
</gene>
<keyword evidence="2" id="KW-1185">Reference proteome</keyword>
<sequence>MAVVTQEPILCRLDRLDNLMRHLENIRGSSNNNNNNNNSNRSSSPSTPSSGTARNSDGHASSLDFFSPRSRDKLHCRPIDDVIVETEHKGTLLDRVSLIEHRLLKLEQEMDAEKQDKHSQDENKSRSPQTHKKSGLKQFVKSCVKGNKHKPNK</sequence>
<dbReference type="AlphaFoldDB" id="A0A9R0HWH4"/>
<evidence type="ECO:0000313" key="3">
    <source>
        <dbReference type="RefSeq" id="XP_021838113.2"/>
    </source>
</evidence>
<protein>
    <submittedName>
        <fullName evidence="3">Uncharacterized protein isoform X2</fullName>
    </submittedName>
</protein>
<dbReference type="RefSeq" id="XP_021838113.2">
    <property type="nucleotide sequence ID" value="XM_021982421.2"/>
</dbReference>
<feature type="compositionally biased region" description="Low complexity" evidence="1">
    <location>
        <begin position="27"/>
        <end position="52"/>
    </location>
</feature>
<accession>A0A9R0HWH4</accession>
<proteinExistence type="predicted"/>
<evidence type="ECO:0000256" key="1">
    <source>
        <dbReference type="SAM" id="MobiDB-lite"/>
    </source>
</evidence>
<name>A0A9R0HWH4_SPIOL</name>
<dbReference type="GeneID" id="110777833"/>
<feature type="region of interest" description="Disordered" evidence="1">
    <location>
        <begin position="109"/>
        <end position="153"/>
    </location>
</feature>
<dbReference type="PANTHER" id="PTHR34190:SF4">
    <property type="entry name" value="EXPRESSED PROTEIN"/>
    <property type="match status" value="1"/>
</dbReference>
<feature type="compositionally biased region" description="Basic and acidic residues" evidence="1">
    <location>
        <begin position="109"/>
        <end position="125"/>
    </location>
</feature>
<dbReference type="PANTHER" id="PTHR34190">
    <property type="entry name" value="EXPRESSED PROTEIN"/>
    <property type="match status" value="1"/>
</dbReference>
<organism evidence="2 3">
    <name type="scientific">Spinacia oleracea</name>
    <name type="common">Spinach</name>
    <dbReference type="NCBI Taxonomy" id="3562"/>
    <lineage>
        <taxon>Eukaryota</taxon>
        <taxon>Viridiplantae</taxon>
        <taxon>Streptophyta</taxon>
        <taxon>Embryophyta</taxon>
        <taxon>Tracheophyta</taxon>
        <taxon>Spermatophyta</taxon>
        <taxon>Magnoliopsida</taxon>
        <taxon>eudicotyledons</taxon>
        <taxon>Gunneridae</taxon>
        <taxon>Pentapetalae</taxon>
        <taxon>Caryophyllales</taxon>
        <taxon>Chenopodiaceae</taxon>
        <taxon>Chenopodioideae</taxon>
        <taxon>Anserineae</taxon>
        <taxon>Spinacia</taxon>
    </lineage>
</organism>